<proteinExistence type="predicted"/>
<dbReference type="Pfam" id="PF04556">
    <property type="entry name" value="DpnII"/>
    <property type="match status" value="1"/>
</dbReference>
<gene>
    <name evidence="2" type="ORF">MNB_SV-14-978</name>
</gene>
<organism evidence="2">
    <name type="scientific">hydrothermal vent metagenome</name>
    <dbReference type="NCBI Taxonomy" id="652676"/>
    <lineage>
        <taxon>unclassified sequences</taxon>
        <taxon>metagenomes</taxon>
        <taxon>ecological metagenomes</taxon>
    </lineage>
</organism>
<name>A0A1W1CUT3_9ZZZZ</name>
<dbReference type="GO" id="GO:0009036">
    <property type="term" value="F:type II site-specific deoxyribonuclease activity"/>
    <property type="evidence" value="ECO:0007669"/>
    <property type="project" value="UniProtKB-EC"/>
</dbReference>
<reference evidence="2" key="1">
    <citation type="submission" date="2016-10" db="EMBL/GenBank/DDBJ databases">
        <authorList>
            <person name="de Groot N.N."/>
        </authorList>
    </citation>
    <scope>NUCLEOTIDE SEQUENCE</scope>
</reference>
<evidence type="ECO:0000313" key="2">
    <source>
        <dbReference type="EMBL" id="SFV69638.1"/>
    </source>
</evidence>
<dbReference type="AlphaFoldDB" id="A0A1W1CUT3"/>
<dbReference type="GO" id="GO:0009307">
    <property type="term" value="P:DNA restriction-modification system"/>
    <property type="evidence" value="ECO:0007669"/>
    <property type="project" value="InterPro"/>
</dbReference>
<protein>
    <submittedName>
        <fullName evidence="2">Type II restriction enzyme MjaIII</fullName>
        <ecNumber evidence="2">3.1.21.4</ecNumber>
    </submittedName>
</protein>
<dbReference type="EMBL" id="FPHN01000279">
    <property type="protein sequence ID" value="SFV69638.1"/>
    <property type="molecule type" value="Genomic_DNA"/>
</dbReference>
<dbReference type="GO" id="GO:0003677">
    <property type="term" value="F:DNA binding"/>
    <property type="evidence" value="ECO:0007669"/>
    <property type="project" value="InterPro"/>
</dbReference>
<keyword evidence="2" id="KW-0378">Hydrolase</keyword>
<dbReference type="EC" id="3.1.21.4" evidence="2"/>
<dbReference type="PIRSF" id="PIRSF016080">
    <property type="entry name" value="Restrict_endonuc_II_DpmII"/>
    <property type="match status" value="1"/>
</dbReference>
<dbReference type="InterPro" id="IPR021191">
    <property type="entry name" value="Restrct_endonuc_II_DpnII"/>
</dbReference>
<evidence type="ECO:0000259" key="1">
    <source>
        <dbReference type="Pfam" id="PF04556"/>
    </source>
</evidence>
<feature type="domain" description="Restriction endonuclease type II DpnII-like" evidence="1">
    <location>
        <begin position="5"/>
        <end position="290"/>
    </location>
</feature>
<dbReference type="InterPro" id="IPR007637">
    <property type="entry name" value="Restrct_endonuc_II_DpnII-like"/>
</dbReference>
<accession>A0A1W1CUT3</accession>
<sequence length="294" mass="34660">MITTFKELKSTFQDSIFTWNYFTNFQKVKINVKKVEKELNLLNYLIGKENIENEFLALIEEYPKVRIALPLLVAIRKEKLSDTPIIINMDTLVAENKKYVFYDELSENIKDELLIFFRESGLKDIFENKHIKNLVDYCFGVEVGFDTNARKNRTGILMEDIVSQYLNEFCLKSSNFSYIEQATQKRIKEKFDYEIEIDKNSRRFDFALYNKTTNRLFLIEVNYYSRRGSKLKATAGEYKGLNDFVKAQGIDFIWITDGKGWLTALNPLEETFTHNDYVINLNMIKNGIFKEICK</sequence>